<dbReference type="EMBL" id="JACAZH010000033">
    <property type="protein sequence ID" value="KAF7337627.1"/>
    <property type="molecule type" value="Genomic_DNA"/>
</dbReference>
<organism evidence="1 2">
    <name type="scientific">Mycena sanguinolenta</name>
    <dbReference type="NCBI Taxonomy" id="230812"/>
    <lineage>
        <taxon>Eukaryota</taxon>
        <taxon>Fungi</taxon>
        <taxon>Dikarya</taxon>
        <taxon>Basidiomycota</taxon>
        <taxon>Agaricomycotina</taxon>
        <taxon>Agaricomycetes</taxon>
        <taxon>Agaricomycetidae</taxon>
        <taxon>Agaricales</taxon>
        <taxon>Marasmiineae</taxon>
        <taxon>Mycenaceae</taxon>
        <taxon>Mycena</taxon>
    </lineage>
</organism>
<keyword evidence="2" id="KW-1185">Reference proteome</keyword>
<gene>
    <name evidence="1" type="ORF">MSAN_02236000</name>
</gene>
<comment type="caution">
    <text evidence="1">The sequence shown here is derived from an EMBL/GenBank/DDBJ whole genome shotgun (WGS) entry which is preliminary data.</text>
</comment>
<name>A0A8H6XBL9_9AGAR</name>
<sequence length="237" mass="26194">MFASGLIACSTSSWHYADKKESLNFWSWSSQNLPAFFATVVKTLLLSDTFLSPFPIEYAQASDVLAACGGVQSLQWWTAEELPTVALSSISQLPLQRLSLNLYDVARMIASPVPPAWLTSLTHLDVSVSILIMSLEVSYLEQLRHLPRLTHVALGPLESGTELLCATCPSLQILVILILPGTTLDNANLFDPRVIVTEFPADSKKEWEARHFGLPNIWTYAEGVVAERKRLALPRGD</sequence>
<dbReference type="Proteomes" id="UP000623467">
    <property type="component" value="Unassembled WGS sequence"/>
</dbReference>
<evidence type="ECO:0000313" key="2">
    <source>
        <dbReference type="Proteomes" id="UP000623467"/>
    </source>
</evidence>
<accession>A0A8H6XBL9</accession>
<evidence type="ECO:0000313" key="1">
    <source>
        <dbReference type="EMBL" id="KAF7337627.1"/>
    </source>
</evidence>
<proteinExistence type="predicted"/>
<protein>
    <submittedName>
        <fullName evidence="1">Uncharacterized protein</fullName>
    </submittedName>
</protein>
<dbReference type="OrthoDB" id="3145912at2759"/>
<reference evidence="1" key="1">
    <citation type="submission" date="2020-05" db="EMBL/GenBank/DDBJ databases">
        <title>Mycena genomes resolve the evolution of fungal bioluminescence.</title>
        <authorList>
            <person name="Tsai I.J."/>
        </authorList>
    </citation>
    <scope>NUCLEOTIDE SEQUENCE</scope>
    <source>
        <strain evidence="1">160909Yilan</strain>
    </source>
</reference>
<dbReference type="AlphaFoldDB" id="A0A8H6XBL9"/>